<evidence type="ECO:0000313" key="2">
    <source>
        <dbReference type="Proteomes" id="UP000053352"/>
    </source>
</evidence>
<reference evidence="1 2" key="1">
    <citation type="submission" date="2015-11" db="EMBL/GenBank/DDBJ databases">
        <title>Genome sequence of Pyrodictium occultum PL-19, a marine hyperthermophilic archaeon isolated from Volcano, Italy.</title>
        <authorList>
            <person name="Utturkar S."/>
            <person name="Huber H."/>
            <person name="Leptihn S."/>
            <person name="Brown S."/>
            <person name="Stetter K.O."/>
            <person name="Podar M."/>
        </authorList>
    </citation>
    <scope>NUCLEOTIDE SEQUENCE [LARGE SCALE GENOMIC DNA]</scope>
    <source>
        <strain evidence="1 2">PL-19</strain>
    </source>
</reference>
<organism evidence="1 2">
    <name type="scientific">Pyrodictium occultum</name>
    <dbReference type="NCBI Taxonomy" id="2309"/>
    <lineage>
        <taxon>Archaea</taxon>
        <taxon>Thermoproteota</taxon>
        <taxon>Thermoprotei</taxon>
        <taxon>Desulfurococcales</taxon>
        <taxon>Pyrodictiaceae</taxon>
        <taxon>Pyrodictium</taxon>
    </lineage>
</organism>
<dbReference type="Proteomes" id="UP000053352">
    <property type="component" value="Unassembled WGS sequence"/>
</dbReference>
<gene>
    <name evidence="1" type="ORF">CF15_00030</name>
</gene>
<name>A0A0V8RTA7_PYROC</name>
<dbReference type="AlphaFoldDB" id="A0A0V8RTA7"/>
<dbReference type="OrthoDB" id="15493at2157"/>
<dbReference type="RefSeq" id="WP_058369974.1">
    <property type="nucleotide sequence ID" value="NZ_LNTB01000001.1"/>
</dbReference>
<proteinExistence type="predicted"/>
<keyword evidence="2" id="KW-1185">Reference proteome</keyword>
<dbReference type="EMBL" id="LNTB01000001">
    <property type="protein sequence ID" value="KSW11301.1"/>
    <property type="molecule type" value="Genomic_DNA"/>
</dbReference>
<evidence type="ECO:0000313" key="1">
    <source>
        <dbReference type="EMBL" id="KSW11301.1"/>
    </source>
</evidence>
<comment type="caution">
    <text evidence="1">The sequence shown here is derived from an EMBL/GenBank/DDBJ whole genome shotgun (WGS) entry which is preliminary data.</text>
</comment>
<sequence length="253" mass="27416">MLPQAVSLEPPRWLQPLVDYSRRRLESLGYRAPGELAPVFAAIPPAHATGYEELFDYVVEAYYDLKDSAGELPPTMEPRFKPWLHALEEEVEALAAFEERLADSSTVFHAEPILAAAVMGLGLEGAGLDCWPGRGLRRAPGQQTLLMKRDDRKVLITVPSSLHVLAAAGLHAAGVDPPGSGVAVLPDPAAIRRAVMEMRLPLEEAAGAILEMLRARALEAAGMDRGRACGAGDMLVVEYRVEGPGEIWVKYLC</sequence>
<protein>
    <submittedName>
        <fullName evidence="1">Uncharacterized protein</fullName>
    </submittedName>
</protein>
<accession>A0A0V8RTA7</accession>